<gene>
    <name evidence="1" type="ORF">Ataiwa_38530</name>
</gene>
<name>A0ABQ6Q7D6_9BACT</name>
<proteinExistence type="predicted"/>
<organism evidence="1 2">
    <name type="scientific">Algoriphagus taiwanensis</name>
    <dbReference type="NCBI Taxonomy" id="1445656"/>
    <lineage>
        <taxon>Bacteria</taxon>
        <taxon>Pseudomonadati</taxon>
        <taxon>Bacteroidota</taxon>
        <taxon>Cytophagia</taxon>
        <taxon>Cytophagales</taxon>
        <taxon>Cyclobacteriaceae</taxon>
        <taxon>Algoriphagus</taxon>
    </lineage>
</organism>
<sequence length="999" mass="111826">MKEPNLNISIKIESDDSSPIQIKSLLINGEEFVKKNDKSNSDSKDSDLSKEDVLPLTAATLIGQKEERIVTPSAEISPKVPLPANSNSLEQYGGDSFHKMFFGDLTYEPIGSGRSRVTYQGAENVFTSDFVGKWLEPSRVHKCSIEFPEEGINYLPGSLSSIYSRVIEVENGKNLIVDFEYNGGDFLNPKRVINQDGIFFFDNRMAFETWSRASNRGDALFAESGKIYAVLGFPKIEVVSDSALHFTWSGEGERPAIHLMFSDSFIGDRHGRGDNKPLSFSRTFGGNTSFFHLPSEGRVDIDFDWQFLPSTYSHSVVQYGSPNGSIFLDGSPLSKQYGLKRFSNFDQFRIKRLMEQKLGFVRPGAVFSMPSQGYCNGGGVHDGRDITGFCTYRFEGDWVSKDPNNMKARTSGGLAVEWVGHSAESPGKFIELESAKPSKFSGLKFRFNNKTELEVLHPDFTWYHLASQEWTGGTSTGSEFTSVKIDGIPIGLNTNGDFWLVFGEENTQARNLSARTLNLFDRIPAQGDVIACNTGNLRDLNIIGKPSPSQLEVWGWCIQEGDVFESEGKTCRVKKAERKWKTWGQLSNSLPLAQIPKREDRRVTFTEITIDQELAQPITQVKLKVISSRTAKLLDGNYREEGEAYWGLGNEAPGHLMYTDYNVNLLIKNAQISGLIRSTSRPLWAETKAEISGNVNSLQLIPIQEKLWSAGDQIFLLSPDGKKIEKLEVSMSYQPGSDRLSVISKELSSSFPQGSVVCSLFSLCGKAEFDHVYFIKENGEISYSNRIDYRPQGLRLRQLIQKKEDCRVKIIGGRMSWYSNLDNRFEPEIELTQTPHLVSPTGSRPILLNPKISDGKGAVFGHQSKEVDKEEIYVSYYILARQDEVDLSNSELGADLYLCGNGKFYLNKLRTKNFIDKGKDTGVGFNLVFEERFDYSNSLLVIGKEGKAGLMIASPFKIGTLQIDLAQWELKPGLFNGGGFQTRQDSSSPDYAKYIQINK</sequence>
<evidence type="ECO:0000313" key="2">
    <source>
        <dbReference type="Proteomes" id="UP001307705"/>
    </source>
</evidence>
<evidence type="ECO:0008006" key="3">
    <source>
        <dbReference type="Google" id="ProtNLM"/>
    </source>
</evidence>
<dbReference type="Proteomes" id="UP001307705">
    <property type="component" value="Unassembled WGS sequence"/>
</dbReference>
<comment type="caution">
    <text evidence="1">The sequence shown here is derived from an EMBL/GenBank/DDBJ whole genome shotgun (WGS) entry which is preliminary data.</text>
</comment>
<reference evidence="1 2" key="1">
    <citation type="submission" date="2023-08" db="EMBL/GenBank/DDBJ databases">
        <title>Draft genome sequence of Algoriphagus taiwanensis.</title>
        <authorList>
            <person name="Takatani N."/>
            <person name="Hosokawa M."/>
            <person name="Sawabe T."/>
        </authorList>
    </citation>
    <scope>NUCLEOTIDE SEQUENCE [LARGE SCALE GENOMIC DNA]</scope>
    <source>
        <strain evidence="1 2">JCM 19755</strain>
    </source>
</reference>
<keyword evidence="2" id="KW-1185">Reference proteome</keyword>
<evidence type="ECO:0000313" key="1">
    <source>
        <dbReference type="EMBL" id="GMQ35580.1"/>
    </source>
</evidence>
<protein>
    <recommendedName>
        <fullName evidence="3">Concanavalin A-like lectin/glucanase superfamily protein</fullName>
    </recommendedName>
</protein>
<accession>A0ABQ6Q7D6</accession>
<dbReference type="EMBL" id="BTPE01000021">
    <property type="protein sequence ID" value="GMQ35580.1"/>
    <property type="molecule type" value="Genomic_DNA"/>
</dbReference>